<evidence type="ECO:0000313" key="3">
    <source>
        <dbReference type="Proteomes" id="UP001558652"/>
    </source>
</evidence>
<name>A0ABD0XVX5_9HEMI</name>
<evidence type="ECO:0000313" key="2">
    <source>
        <dbReference type="EMBL" id="KAL1115427.1"/>
    </source>
</evidence>
<dbReference type="AlphaFoldDB" id="A0ABD0XVX5"/>
<keyword evidence="3" id="KW-1185">Reference proteome</keyword>
<dbReference type="EMBL" id="JBFDAA010000020">
    <property type="protein sequence ID" value="KAL1115427.1"/>
    <property type="molecule type" value="Genomic_DNA"/>
</dbReference>
<accession>A0ABD0XVX5</accession>
<organism evidence="2 3">
    <name type="scientific">Ranatra chinensis</name>
    <dbReference type="NCBI Taxonomy" id="642074"/>
    <lineage>
        <taxon>Eukaryota</taxon>
        <taxon>Metazoa</taxon>
        <taxon>Ecdysozoa</taxon>
        <taxon>Arthropoda</taxon>
        <taxon>Hexapoda</taxon>
        <taxon>Insecta</taxon>
        <taxon>Pterygota</taxon>
        <taxon>Neoptera</taxon>
        <taxon>Paraneoptera</taxon>
        <taxon>Hemiptera</taxon>
        <taxon>Heteroptera</taxon>
        <taxon>Panheteroptera</taxon>
        <taxon>Nepomorpha</taxon>
        <taxon>Nepidae</taxon>
        <taxon>Ranatrinae</taxon>
        <taxon>Ranatra</taxon>
    </lineage>
</organism>
<comment type="caution">
    <text evidence="2">The sequence shown here is derived from an EMBL/GenBank/DDBJ whole genome shotgun (WGS) entry which is preliminary data.</text>
</comment>
<evidence type="ECO:0000256" key="1">
    <source>
        <dbReference type="SAM" id="MobiDB-lite"/>
    </source>
</evidence>
<protein>
    <submittedName>
        <fullName evidence="2">Uncharacterized protein</fullName>
    </submittedName>
</protein>
<sequence length="142" mass="15287">MEPAEGYKSDEDLFDDGAPEGGAERRAPPTGVVPPGCDDTGEAKKRVAGLRSLMTGVPPPPQVTDPLAYDAAQILDNWHAHKGANLWWSAERKPDKRPQVICPLEALTRAFPHPNPFRTILTTSILGANDGQSVLTNPEVPT</sequence>
<proteinExistence type="predicted"/>
<gene>
    <name evidence="2" type="ORF">AAG570_007457</name>
</gene>
<dbReference type="Proteomes" id="UP001558652">
    <property type="component" value="Unassembled WGS sequence"/>
</dbReference>
<reference evidence="2 3" key="1">
    <citation type="submission" date="2024-07" db="EMBL/GenBank/DDBJ databases">
        <title>Chromosome-level genome assembly of the water stick insect Ranatra chinensis (Heteroptera: Nepidae).</title>
        <authorList>
            <person name="Liu X."/>
        </authorList>
    </citation>
    <scope>NUCLEOTIDE SEQUENCE [LARGE SCALE GENOMIC DNA]</scope>
    <source>
        <strain evidence="2">Cailab_2021Rc</strain>
        <tissue evidence="2">Muscle</tissue>
    </source>
</reference>
<feature type="compositionally biased region" description="Basic and acidic residues" evidence="1">
    <location>
        <begin position="1"/>
        <end position="11"/>
    </location>
</feature>
<feature type="region of interest" description="Disordered" evidence="1">
    <location>
        <begin position="1"/>
        <end position="41"/>
    </location>
</feature>